<sequence>MSTMNGGAGGILVLPGQNGGTAGNKPTSKPQPPSLQDIISGSEKTVLFALITEFLKLNPDAVSAADPKVIKAAVIEYLDQNPITAGLDAAAVQGLINTSIQAIRQGHTDTEIQNIINTFIATNPPSFNDAVKKYLKDNPVSGGGGLGEDQINDLIELYIAANGYNNDASDINNLIQGWIASHPISATIDPAVLTKAITDYLKANPVVPDSDAVEAAVTAYFNAHPPAAGVSPAQMTKALSDLLASTDFTTAVVASIKAEEANLLAQDAFKNAVNGMITAALTAKDFTADITAAINQYFSTHPQRTDAQVKALVAAWINDNPQGLSQAEVEAAIVAYLTANPPGDVSAADIEAAVNTYLGAHPPSGGVREFASFDLLCKAKPSKEGERVWLANHNPRLPAGNMAQGQGYFVGHIVTSSMKYRTPDGGLFAGVNTDKTYFWIRDISLEELNVTHFGAMGVVGVKSDNRAGAIDDSPALIAMYDCLKSAQTKAIFPNSEMAPVKFPAGAYMINPVDLTTRGAKTSDAKMLEARKKAIWTASRKPWDGNKFGQGVGTGGANVSKWENVDVDAVKNSTNADIKKLYVEFPASENHNGYEQAGFFGMTGPSVPYGRAPQVTIFSNKQQDSYVIDLKHSLCVIQGIEFDGEIKEGFNWNTDATKGPINGPAFTGTIAGGNLVVPSAPSNNQGFLHNWRNSGQYYSVTNFRAQSVGGRTFDVKDTLDSQFDQIYSGQCWGEVICVGWTNIIEGAWNHSTAVEISNSNFQQMLSKPAIVLARTAQSIVRNVWIEHSLCPADFSLSHLIMDMFCVESSNFDVHAWNSRITLNNLSNPTGVNIDLDTGPYLTGVTSWDPATWKINPKWHSNIALPDGSAFPSWDKYFAWPGGSYYFSNISAYEPNHLHTESYGIETRGTIKTGYSAGWRLQNYSEKEMWVRCGTFQNQQANGSAQAAWKASDAGKAYTESVIDFAYNAWLATAAGQAADDAAKTAKRKALSDGAYSKFGSGGLAGQTNFINSLTHWEIDVMGSRMNGKARDQLGFPVSPMNDEMDPLANTTEGLARINILNTKNANSQYTDTGGMLNWITHGDSCILDVRLSEWSGTPALWVKLAPWTLACSFFIRSTGNTHFEAGSWSMFKWDGSMQEMAPGAAGSIPIAGGLKAGQRKWSVHNDKAGIGINTDGTISLATAAPAKLPTTIDIASVQAWVQVNIGGVDCLIPAIKIPT</sequence>
<evidence type="ECO:0000313" key="2">
    <source>
        <dbReference type="EMBL" id="QAX92336.1"/>
    </source>
</evidence>
<proteinExistence type="predicted"/>
<reference evidence="2 3" key="1">
    <citation type="submission" date="2019-01" db="EMBL/GenBank/DDBJ databases">
        <title>Complete genome sequence of Pantoea phage vB_PagM_LIET2.</title>
        <authorList>
            <person name="Truncaite L."/>
            <person name="Simoliuniene M."/>
            <person name="Kazlauskas D."/>
            <person name="Meskys R."/>
            <person name="Simoliunas E."/>
        </authorList>
    </citation>
    <scope>NUCLEOTIDE SEQUENCE [LARGE SCALE GENOMIC DNA]</scope>
</reference>
<keyword evidence="3" id="KW-1185">Reference proteome</keyword>
<dbReference type="Proteomes" id="UP000289486">
    <property type="component" value="Segment"/>
</dbReference>
<organism evidence="2 3">
    <name type="scientific">Pantoea phage vB_PagM_LIET2</name>
    <dbReference type="NCBI Taxonomy" id="2508071"/>
    <lineage>
        <taxon>Viruses</taxon>
        <taxon>Duplodnaviria</taxon>
        <taxon>Heunggongvirae</taxon>
        <taxon>Uroviricota</taxon>
        <taxon>Caudoviricetes</taxon>
        <taxon>Lietduovirus</taxon>
        <taxon>Lietduovirus LIET2</taxon>
    </lineage>
</organism>
<accession>A0A411AW71</accession>
<dbReference type="EMBL" id="MK388689">
    <property type="protein sequence ID" value="QAX92336.1"/>
    <property type="molecule type" value="Genomic_DNA"/>
</dbReference>
<evidence type="ECO:0000256" key="1">
    <source>
        <dbReference type="SAM" id="MobiDB-lite"/>
    </source>
</evidence>
<name>A0A411AW71_9CAUD</name>
<evidence type="ECO:0000313" key="3">
    <source>
        <dbReference type="Proteomes" id="UP000289486"/>
    </source>
</evidence>
<gene>
    <name evidence="2" type="ORF">LIET2_gp084</name>
</gene>
<protein>
    <submittedName>
        <fullName evidence="2">Structural protein containing EPS-depolymerase domain</fullName>
    </submittedName>
</protein>
<feature type="region of interest" description="Disordered" evidence="1">
    <location>
        <begin position="15"/>
        <end position="36"/>
    </location>
</feature>